<feature type="compositionally biased region" description="Basic and acidic residues" evidence="1">
    <location>
        <begin position="274"/>
        <end position="291"/>
    </location>
</feature>
<gene>
    <name evidence="2" type="ORF">AC578_7525</name>
</gene>
<feature type="region of interest" description="Disordered" evidence="1">
    <location>
        <begin position="595"/>
        <end position="645"/>
    </location>
</feature>
<proteinExistence type="predicted"/>
<feature type="compositionally biased region" description="Low complexity" evidence="1">
    <location>
        <begin position="355"/>
        <end position="376"/>
    </location>
</feature>
<feature type="compositionally biased region" description="Basic and acidic residues" evidence="1">
    <location>
        <begin position="391"/>
        <end position="405"/>
    </location>
</feature>
<sequence length="1343" mass="150005">MDNRHSSSGRRSHRDTFKPQGTSLFSNRQSTTESKPKRMQWDWDGLENNNDDAEEFSSRSNSRGASGRSGNLSDSQNTSGLKRPISAAAPALDSASKRVKTSQSSSLEKAQRRAERQRSHSSMSRSEAAGAASNFSPPPQHRSSFLQQRSGTASKDKSTPKPPSRPSFFSGHAKPTLEKPASQSKAPASIPVRKTTGGLFMYDDSDDESDDHLPTSPHQGPSPQTPADAVPSKPHKKNDLPQIREEIMKESARRRAEALAKRGRAPESNGLPQAKDEILKESERRRAEALAKRRQAPENNGSRQTLQDIRTDDGRLAEARAKRVQAKESHASPPSLLQTIRAETAQRQKQPVSPPSLSRPALSSSKGSSQTLSATSEQDEIIFVGSKTTSRAREIAADSRDRKDASVQQDIDLFGEDLSMIEDAARAPINFDDAAQKAKLDALFVESDQAAKHAEAERRREVERQDQAHLKRERQLEQERIKKAAEIKQRAEESRRKQSEVEAEEAARRSREKQLQDTLRLKREAETKATAQKKVAAEKREAERLAEEQKRAKEKPPKPSGLNDEQQRAREERIRKQQERNRKICTNAEDFEIVVEDDEPETAQVQPKSLAQQAREAHQREAHSTSNTDVVVSVQSPTRSTNTPASLGRVTEVKAATSFDRPTGQISGTKPPLPINVAKNGRSLGEVSFEDGKLLHWRDTDGKTFEDIARLYQTLTGKARPEDFLKRRTNLVRKALKVANVSWNLINELAKGNEDAKTQINALVDGNSAYQQLKPQPTTTVSDQPAGNRTSHARTSGNILPEDAKLLEWEAAGENWTDIVSKFEQFTGKVRSQNTLRKRCRQVGKDIESAGISGNLMALLANGDKAAQTEINTRCKEETSTESPLPSKVGSASGWKANSSRLPSEIAPLDAQLVRWRDTGSEWLSIRESWYNATGVRPAVDTLKARYEALKEVFQNTLIDDELLNDMVLEVPGAKEDVNGRIFRTPKPPVPKSPVRNDSAVEAIPFVPATRVPRANTDVAETRPVNGAAEQTRQITNILDAYADHEEIERPTTGGKTINASFLWDAAQKMAQGYEDACAQLDESDADSEIDPEDPQDYVYYTYVVHRQEIYNDDSDHDEGSDEEPEWEPVSTPYENLEKANEAVLANLTKIYSGRRPIADTHNLDLQTMTDENGMLSGSIVNPEVGKVNVAIKRYLHRYDANKQLPQSKAHWIPKIYFRVMERRTVTEKTTENLPAEETDDLFGETSERVKVTEKTVEVERQRPNMTTSLEQANDWAAHYFAKTIVSQKANLNETDKLRQAKREELLGLLDENELFRGSELDDDGNKFEVWVEKATMSGPRNV</sequence>
<evidence type="ECO:0000313" key="3">
    <source>
        <dbReference type="Proteomes" id="UP000070133"/>
    </source>
</evidence>
<organism evidence="2 3">
    <name type="scientific">Pseudocercospora eumusae</name>
    <dbReference type="NCBI Taxonomy" id="321146"/>
    <lineage>
        <taxon>Eukaryota</taxon>
        <taxon>Fungi</taxon>
        <taxon>Dikarya</taxon>
        <taxon>Ascomycota</taxon>
        <taxon>Pezizomycotina</taxon>
        <taxon>Dothideomycetes</taxon>
        <taxon>Dothideomycetidae</taxon>
        <taxon>Mycosphaerellales</taxon>
        <taxon>Mycosphaerellaceae</taxon>
        <taxon>Pseudocercospora</taxon>
    </lineage>
</organism>
<feature type="region of interest" description="Disordered" evidence="1">
    <location>
        <begin position="775"/>
        <end position="797"/>
    </location>
</feature>
<dbReference type="OrthoDB" id="3647232at2759"/>
<feature type="compositionally biased region" description="Polar residues" evidence="1">
    <location>
        <begin position="141"/>
        <end position="153"/>
    </location>
</feature>
<feature type="region of interest" description="Disordered" evidence="1">
    <location>
        <begin position="875"/>
        <end position="896"/>
    </location>
</feature>
<feature type="compositionally biased region" description="Polar residues" evidence="1">
    <location>
        <begin position="19"/>
        <end position="33"/>
    </location>
</feature>
<feature type="compositionally biased region" description="Polar residues" evidence="1">
    <location>
        <begin position="297"/>
        <end position="308"/>
    </location>
</feature>
<feature type="compositionally biased region" description="Basic and acidic residues" evidence="1">
    <location>
        <begin position="109"/>
        <end position="118"/>
    </location>
</feature>
<name>A0A139GWK2_9PEZI</name>
<feature type="region of interest" description="Disordered" evidence="1">
    <location>
        <begin position="450"/>
        <end position="583"/>
    </location>
</feature>
<keyword evidence="3" id="KW-1185">Reference proteome</keyword>
<feature type="compositionally biased region" description="Polar residues" evidence="1">
    <location>
        <begin position="624"/>
        <end position="645"/>
    </location>
</feature>
<feature type="compositionally biased region" description="Low complexity" evidence="1">
    <location>
        <begin position="58"/>
        <end position="73"/>
    </location>
</feature>
<feature type="compositionally biased region" description="Basic and acidic residues" evidence="1">
    <location>
        <begin position="450"/>
        <end position="527"/>
    </location>
</feature>
<dbReference type="Proteomes" id="UP000070133">
    <property type="component" value="Unassembled WGS sequence"/>
</dbReference>
<feature type="compositionally biased region" description="Basic and acidic residues" evidence="1">
    <location>
        <begin position="237"/>
        <end position="260"/>
    </location>
</feature>
<dbReference type="EMBL" id="LFZN01000278">
    <property type="protein sequence ID" value="KXS94573.1"/>
    <property type="molecule type" value="Genomic_DNA"/>
</dbReference>
<feature type="compositionally biased region" description="Basic and acidic residues" evidence="1">
    <location>
        <begin position="309"/>
        <end position="330"/>
    </location>
</feature>
<feature type="compositionally biased region" description="Basic and acidic residues" evidence="1">
    <location>
        <begin position="565"/>
        <end position="582"/>
    </location>
</feature>
<accession>A0A139GWK2</accession>
<feature type="compositionally biased region" description="Basic and acidic residues" evidence="1">
    <location>
        <begin position="535"/>
        <end position="557"/>
    </location>
</feature>
<protein>
    <submittedName>
        <fullName evidence="2">Uncharacterized protein</fullName>
    </submittedName>
</protein>
<evidence type="ECO:0000256" key="1">
    <source>
        <dbReference type="SAM" id="MobiDB-lite"/>
    </source>
</evidence>
<evidence type="ECO:0000313" key="2">
    <source>
        <dbReference type="EMBL" id="KXS94573.1"/>
    </source>
</evidence>
<feature type="region of interest" description="Disordered" evidence="1">
    <location>
        <begin position="1"/>
        <end position="407"/>
    </location>
</feature>
<reference evidence="2 3" key="1">
    <citation type="submission" date="2015-07" db="EMBL/GenBank/DDBJ databases">
        <title>Comparative genomics of the Sigatoka disease complex on banana suggests a link between parallel evolutionary changes in Pseudocercospora fijiensis and Pseudocercospora eumusae and increased virulence on the banana host.</title>
        <authorList>
            <person name="Chang T.-C."/>
            <person name="Salvucci A."/>
            <person name="Crous P.W."/>
            <person name="Stergiopoulos I."/>
        </authorList>
    </citation>
    <scope>NUCLEOTIDE SEQUENCE [LARGE SCALE GENOMIC DNA]</scope>
    <source>
        <strain evidence="2 3">CBS 114824</strain>
    </source>
</reference>
<comment type="caution">
    <text evidence="2">The sequence shown here is derived from an EMBL/GenBank/DDBJ whole genome shotgun (WGS) entry which is preliminary data.</text>
</comment>